<evidence type="ECO:0000259" key="3">
    <source>
        <dbReference type="Pfam" id="PF00534"/>
    </source>
</evidence>
<protein>
    <submittedName>
        <fullName evidence="4">Glycosyl transferase, group 1</fullName>
    </submittedName>
</protein>
<dbReference type="CDD" id="cd03801">
    <property type="entry name" value="GT4_PimA-like"/>
    <property type="match status" value="1"/>
</dbReference>
<dbReference type="Pfam" id="PF00534">
    <property type="entry name" value="Glycos_transf_1"/>
    <property type="match status" value="1"/>
</dbReference>
<dbReference type="EMBL" id="CADCTM010000281">
    <property type="protein sequence ID" value="CAA9248588.1"/>
    <property type="molecule type" value="Genomic_DNA"/>
</dbReference>
<dbReference type="SUPFAM" id="SSF53756">
    <property type="entry name" value="UDP-Glycosyltransferase/glycogen phosphorylase"/>
    <property type="match status" value="1"/>
</dbReference>
<feature type="domain" description="Glycosyl transferase family 1" evidence="3">
    <location>
        <begin position="17"/>
        <end position="109"/>
    </location>
</feature>
<dbReference type="GO" id="GO:0016757">
    <property type="term" value="F:glycosyltransferase activity"/>
    <property type="evidence" value="ECO:0007669"/>
    <property type="project" value="UniProtKB-KW"/>
</dbReference>
<gene>
    <name evidence="4" type="ORF">AVDCRST_MAG92-1906</name>
</gene>
<organism evidence="4">
    <name type="scientific">uncultured Coleofasciculus sp</name>
    <dbReference type="NCBI Taxonomy" id="1267456"/>
    <lineage>
        <taxon>Bacteria</taxon>
        <taxon>Bacillati</taxon>
        <taxon>Cyanobacteriota</taxon>
        <taxon>Cyanophyceae</taxon>
        <taxon>Coleofasciculales</taxon>
        <taxon>Coleofasciculaceae</taxon>
        <taxon>Coleofasciculus</taxon>
        <taxon>environmental samples</taxon>
    </lineage>
</organism>
<name>A0A6J4IF13_9CYAN</name>
<sequence>MDLISCSKILSRPDVVHSPYNPDISWAYRQADIFAFPSLEEGGLQVTYEAMAHGLPVLTSPMGAGSIARDGIDGMIVAPYEQDAWVEALQKLASSPDLRTRFSDAARQRAQEFTWERVANRRAKLMLEKLKYPILSVQ</sequence>
<accession>A0A6J4IF13</accession>
<evidence type="ECO:0000313" key="4">
    <source>
        <dbReference type="EMBL" id="CAA9248588.1"/>
    </source>
</evidence>
<keyword evidence="1" id="KW-0328">Glycosyltransferase</keyword>
<dbReference type="InterPro" id="IPR001296">
    <property type="entry name" value="Glyco_trans_1"/>
</dbReference>
<keyword evidence="2 4" id="KW-0808">Transferase</keyword>
<dbReference type="PANTHER" id="PTHR12526">
    <property type="entry name" value="GLYCOSYLTRANSFERASE"/>
    <property type="match status" value="1"/>
</dbReference>
<reference evidence="4" key="1">
    <citation type="submission" date="2020-02" db="EMBL/GenBank/DDBJ databases">
        <authorList>
            <person name="Meier V. D."/>
        </authorList>
    </citation>
    <scope>NUCLEOTIDE SEQUENCE</scope>
    <source>
        <strain evidence="4">AVDCRST_MAG92</strain>
    </source>
</reference>
<dbReference type="AlphaFoldDB" id="A0A6J4IF13"/>
<evidence type="ECO:0000256" key="2">
    <source>
        <dbReference type="ARBA" id="ARBA00022679"/>
    </source>
</evidence>
<dbReference type="Gene3D" id="3.40.50.2000">
    <property type="entry name" value="Glycogen Phosphorylase B"/>
    <property type="match status" value="1"/>
</dbReference>
<evidence type="ECO:0000256" key="1">
    <source>
        <dbReference type="ARBA" id="ARBA00022676"/>
    </source>
</evidence>
<dbReference type="PANTHER" id="PTHR12526:SF510">
    <property type="entry name" value="D-INOSITOL 3-PHOSPHATE GLYCOSYLTRANSFERASE"/>
    <property type="match status" value="1"/>
</dbReference>
<proteinExistence type="predicted"/>